<accession>A0AAP0J1P8</accession>
<evidence type="ECO:0000313" key="3">
    <source>
        <dbReference type="Proteomes" id="UP001419268"/>
    </source>
</evidence>
<sequence>MNEDPRPYPPKDILAQGHTPILLCRPGYSATSGLLRDEPGSSEISKAKNTPSVSSHQYMSGQHPRNIYWNTNE</sequence>
<evidence type="ECO:0000256" key="1">
    <source>
        <dbReference type="SAM" id="MobiDB-lite"/>
    </source>
</evidence>
<protein>
    <submittedName>
        <fullName evidence="2">Uncharacterized protein</fullName>
    </submittedName>
</protein>
<keyword evidence="3" id="KW-1185">Reference proteome</keyword>
<dbReference type="Proteomes" id="UP001419268">
    <property type="component" value="Unassembled WGS sequence"/>
</dbReference>
<feature type="region of interest" description="Disordered" evidence="1">
    <location>
        <begin position="38"/>
        <end position="73"/>
    </location>
</feature>
<proteinExistence type="predicted"/>
<dbReference type="EMBL" id="JBBNAG010000006">
    <property type="protein sequence ID" value="KAK9125871.1"/>
    <property type="molecule type" value="Genomic_DNA"/>
</dbReference>
<reference evidence="2 3" key="1">
    <citation type="submission" date="2024-01" db="EMBL/GenBank/DDBJ databases">
        <title>Genome assemblies of Stephania.</title>
        <authorList>
            <person name="Yang L."/>
        </authorList>
    </citation>
    <scope>NUCLEOTIDE SEQUENCE [LARGE SCALE GENOMIC DNA]</scope>
    <source>
        <strain evidence="2">JXDWG</strain>
        <tissue evidence="2">Leaf</tissue>
    </source>
</reference>
<comment type="caution">
    <text evidence="2">The sequence shown here is derived from an EMBL/GenBank/DDBJ whole genome shotgun (WGS) entry which is preliminary data.</text>
</comment>
<gene>
    <name evidence="2" type="ORF">Scep_014717</name>
</gene>
<name>A0AAP0J1P8_9MAGN</name>
<dbReference type="AlphaFoldDB" id="A0AAP0J1P8"/>
<feature type="compositionally biased region" description="Polar residues" evidence="1">
    <location>
        <begin position="42"/>
        <end position="60"/>
    </location>
</feature>
<evidence type="ECO:0000313" key="2">
    <source>
        <dbReference type="EMBL" id="KAK9125871.1"/>
    </source>
</evidence>
<organism evidence="2 3">
    <name type="scientific">Stephania cephalantha</name>
    <dbReference type="NCBI Taxonomy" id="152367"/>
    <lineage>
        <taxon>Eukaryota</taxon>
        <taxon>Viridiplantae</taxon>
        <taxon>Streptophyta</taxon>
        <taxon>Embryophyta</taxon>
        <taxon>Tracheophyta</taxon>
        <taxon>Spermatophyta</taxon>
        <taxon>Magnoliopsida</taxon>
        <taxon>Ranunculales</taxon>
        <taxon>Menispermaceae</taxon>
        <taxon>Menispermoideae</taxon>
        <taxon>Cissampelideae</taxon>
        <taxon>Stephania</taxon>
    </lineage>
</organism>